<keyword evidence="2" id="KW-1277">Toxin-antitoxin system</keyword>
<evidence type="ECO:0000256" key="1">
    <source>
        <dbReference type="ARBA" id="ARBA00006226"/>
    </source>
</evidence>
<keyword evidence="4" id="KW-1185">Reference proteome</keyword>
<dbReference type="Proteomes" id="UP000605148">
    <property type="component" value="Unassembled WGS sequence"/>
</dbReference>
<dbReference type="RefSeq" id="WP_206668397.1">
    <property type="nucleotide sequence ID" value="NZ_BMFA01000026.1"/>
</dbReference>
<dbReference type="AlphaFoldDB" id="A0A916TPZ8"/>
<dbReference type="Pfam" id="PF05016">
    <property type="entry name" value="ParE_toxin"/>
    <property type="match status" value="1"/>
</dbReference>
<dbReference type="InterPro" id="IPR007712">
    <property type="entry name" value="RelE/ParE_toxin"/>
</dbReference>
<dbReference type="Gene3D" id="3.30.2310.20">
    <property type="entry name" value="RelE-like"/>
    <property type="match status" value="1"/>
</dbReference>
<accession>A0A916TPZ8</accession>
<evidence type="ECO:0000313" key="4">
    <source>
        <dbReference type="Proteomes" id="UP000605148"/>
    </source>
</evidence>
<name>A0A916TPZ8_9HYPH</name>
<evidence type="ECO:0000313" key="3">
    <source>
        <dbReference type="EMBL" id="GGB64097.1"/>
    </source>
</evidence>
<protein>
    <recommendedName>
        <fullName evidence="5">Plasmid stabilization system protein ParE</fullName>
    </recommendedName>
</protein>
<evidence type="ECO:0008006" key="5">
    <source>
        <dbReference type="Google" id="ProtNLM"/>
    </source>
</evidence>
<dbReference type="EMBL" id="BMFA01000026">
    <property type="protein sequence ID" value="GGB64097.1"/>
    <property type="molecule type" value="Genomic_DNA"/>
</dbReference>
<dbReference type="InterPro" id="IPR035093">
    <property type="entry name" value="RelE/ParE_toxin_dom_sf"/>
</dbReference>
<reference evidence="3" key="2">
    <citation type="submission" date="2020-09" db="EMBL/GenBank/DDBJ databases">
        <authorList>
            <person name="Sun Q."/>
            <person name="Zhou Y."/>
        </authorList>
    </citation>
    <scope>NUCLEOTIDE SEQUENCE</scope>
    <source>
        <strain evidence="3">CGMCC 1.12426</strain>
    </source>
</reference>
<evidence type="ECO:0000256" key="2">
    <source>
        <dbReference type="ARBA" id="ARBA00022649"/>
    </source>
</evidence>
<comment type="caution">
    <text evidence="3">The sequence shown here is derived from an EMBL/GenBank/DDBJ whole genome shotgun (WGS) entry which is preliminary data.</text>
</comment>
<proteinExistence type="inferred from homology"/>
<sequence>MTSTLPVIITPNAARDLTSSWVWLRERNPRAADEWMAGIRETILGLGVNPQAHPIAPETQAFDLEIRRALYGRSTRWRIYYAVIDGQVQVLHVRHGRRNDWQP</sequence>
<organism evidence="3 4">
    <name type="scientific">Roseibium aquae</name>
    <dbReference type="NCBI Taxonomy" id="1323746"/>
    <lineage>
        <taxon>Bacteria</taxon>
        <taxon>Pseudomonadati</taxon>
        <taxon>Pseudomonadota</taxon>
        <taxon>Alphaproteobacteria</taxon>
        <taxon>Hyphomicrobiales</taxon>
        <taxon>Stappiaceae</taxon>
        <taxon>Roseibium</taxon>
    </lineage>
</organism>
<dbReference type="InterPro" id="IPR051803">
    <property type="entry name" value="TA_system_RelE-like_toxin"/>
</dbReference>
<comment type="similarity">
    <text evidence="1">Belongs to the RelE toxin family.</text>
</comment>
<dbReference type="PANTHER" id="PTHR33755">
    <property type="entry name" value="TOXIN PARE1-RELATED"/>
    <property type="match status" value="1"/>
</dbReference>
<reference evidence="3" key="1">
    <citation type="journal article" date="2014" name="Int. J. Syst. Evol. Microbiol.">
        <title>Complete genome sequence of Corynebacterium casei LMG S-19264T (=DSM 44701T), isolated from a smear-ripened cheese.</title>
        <authorList>
            <consortium name="US DOE Joint Genome Institute (JGI-PGF)"/>
            <person name="Walter F."/>
            <person name="Albersmeier A."/>
            <person name="Kalinowski J."/>
            <person name="Ruckert C."/>
        </authorList>
    </citation>
    <scope>NUCLEOTIDE SEQUENCE</scope>
    <source>
        <strain evidence="3">CGMCC 1.12426</strain>
    </source>
</reference>
<gene>
    <name evidence="3" type="ORF">GCM10011316_39900</name>
</gene>